<dbReference type="PANTHER" id="PTHR24270">
    <property type="entry name" value="LOW-DENSITY LIPOPROTEIN RECEPTOR-RELATED"/>
    <property type="match status" value="1"/>
</dbReference>
<dbReference type="InterPro" id="IPR002172">
    <property type="entry name" value="LDrepeatLR_classA_rpt"/>
</dbReference>
<keyword evidence="9" id="KW-0675">Receptor</keyword>
<comment type="caution">
    <text evidence="9">The sequence shown here is derived from an EMBL/GenBank/DDBJ whole genome shotgun (WGS) entry which is preliminary data.</text>
</comment>
<proteinExistence type="predicted"/>
<comment type="caution">
    <text evidence="7">Lacks conserved residue(s) required for the propagation of feature annotation.</text>
</comment>
<accession>A0A226D4A7</accession>
<evidence type="ECO:0000313" key="9">
    <source>
        <dbReference type="EMBL" id="OXA39096.1"/>
    </source>
</evidence>
<feature type="domain" description="Fibronectin type-III" evidence="8">
    <location>
        <begin position="329"/>
        <end position="420"/>
    </location>
</feature>
<dbReference type="GO" id="GO:0016192">
    <property type="term" value="P:vesicle-mediated transport"/>
    <property type="evidence" value="ECO:0007669"/>
    <property type="project" value="UniProtKB-ARBA"/>
</dbReference>
<sequence>MFILTSHGFGSVWGQEGWEFMFGPPGTNSPPIHVCDVGMESCWGGDSGLCYKESSRCDNYFDCPDGIDEFLCKQEPDVRCKVGEIKCGLSKICRPWNSRCNGVNDCPGGEDEFDCPLALNPPTITQCDCGQLFCDGICKPAYRICDNVADCRDNRDESNCRIPPPRVRQVSTIAVWEDRFEQHTLTVRWWMDALDSNAYFLPSLCDSLSRWCMNATIWTRETSYQLQDGKDGIRMLPFWRYYVKIFVKIGNDVYPPGVYKEIQTACSGLRENSLCPLVCERIGENFYKFDIPGLTPGTSYNVTVTPFTNGIPGKPHTHTVATQGKPAASVSNLRASRTGPTSVKVQWEYPQGETSNFMMLYWKSGEDRTVATEILVTGMWHEFADLDSCSTYTFNAYLFDPYTKFRGDPYAETITETTGTNLRDPPRHVRVFRERAESMQLKVDWKAPCLVRLGPLNYVVAYRETGKGIKPWINIPVIGGNRPDKLRVALITAYGASYE</sequence>
<dbReference type="SUPFAM" id="SSF57424">
    <property type="entry name" value="LDL receptor-like module"/>
    <property type="match status" value="3"/>
</dbReference>
<evidence type="ECO:0000256" key="6">
    <source>
        <dbReference type="ARBA" id="ARBA00023157"/>
    </source>
</evidence>
<dbReference type="InterPro" id="IPR003961">
    <property type="entry name" value="FN3_dom"/>
</dbReference>
<feature type="disulfide bond" evidence="7">
    <location>
        <begin position="57"/>
        <end position="72"/>
    </location>
</feature>
<dbReference type="Gene3D" id="2.40.128.620">
    <property type="match status" value="1"/>
</dbReference>
<evidence type="ECO:0000256" key="7">
    <source>
        <dbReference type="PROSITE-ProRule" id="PRU00124"/>
    </source>
</evidence>
<keyword evidence="2" id="KW-0812">Transmembrane</keyword>
<dbReference type="CDD" id="cd00063">
    <property type="entry name" value="FN3"/>
    <property type="match status" value="1"/>
</dbReference>
<dbReference type="PRINTS" id="PR00261">
    <property type="entry name" value="LDLRECEPTOR"/>
</dbReference>
<dbReference type="PROSITE" id="PS50853">
    <property type="entry name" value="FN3"/>
    <property type="match status" value="1"/>
</dbReference>
<dbReference type="GO" id="GO:0005886">
    <property type="term" value="C:plasma membrane"/>
    <property type="evidence" value="ECO:0007669"/>
    <property type="project" value="TreeGrafter"/>
</dbReference>
<evidence type="ECO:0000256" key="2">
    <source>
        <dbReference type="ARBA" id="ARBA00022692"/>
    </source>
</evidence>
<keyword evidence="6 7" id="KW-1015">Disulfide bond</keyword>
<evidence type="ECO:0000313" key="10">
    <source>
        <dbReference type="Proteomes" id="UP000198287"/>
    </source>
</evidence>
<dbReference type="STRING" id="158441.A0A226D4A7"/>
<keyword evidence="5" id="KW-0472">Membrane</keyword>
<feature type="disulfide bond" evidence="7">
    <location>
        <begin position="145"/>
        <end position="160"/>
    </location>
</feature>
<dbReference type="EMBL" id="LNIX01000041">
    <property type="protein sequence ID" value="OXA39096.1"/>
    <property type="molecule type" value="Genomic_DNA"/>
</dbReference>
<evidence type="ECO:0000256" key="4">
    <source>
        <dbReference type="ARBA" id="ARBA00022989"/>
    </source>
</evidence>
<evidence type="ECO:0000256" key="1">
    <source>
        <dbReference type="ARBA" id="ARBA00004167"/>
    </source>
</evidence>
<dbReference type="SUPFAM" id="SSF49265">
    <property type="entry name" value="Fibronectin type III"/>
    <property type="match status" value="1"/>
</dbReference>
<dbReference type="AlphaFoldDB" id="A0A226D4A7"/>
<dbReference type="SMART" id="SM00192">
    <property type="entry name" value="LDLa"/>
    <property type="match status" value="3"/>
</dbReference>
<organism evidence="9 10">
    <name type="scientific">Folsomia candida</name>
    <name type="common">Springtail</name>
    <dbReference type="NCBI Taxonomy" id="158441"/>
    <lineage>
        <taxon>Eukaryota</taxon>
        <taxon>Metazoa</taxon>
        <taxon>Ecdysozoa</taxon>
        <taxon>Arthropoda</taxon>
        <taxon>Hexapoda</taxon>
        <taxon>Collembola</taxon>
        <taxon>Entomobryomorpha</taxon>
        <taxon>Isotomoidea</taxon>
        <taxon>Isotomidae</taxon>
        <taxon>Proisotominae</taxon>
        <taxon>Folsomia</taxon>
    </lineage>
</organism>
<protein>
    <submittedName>
        <fullName evidence="9">Low-density lipoprotein receptor-related protein 12</fullName>
    </submittedName>
</protein>
<name>A0A226D4A7_FOLCA</name>
<dbReference type="Proteomes" id="UP000198287">
    <property type="component" value="Unassembled WGS sequence"/>
</dbReference>
<reference evidence="9 10" key="1">
    <citation type="submission" date="2015-12" db="EMBL/GenBank/DDBJ databases">
        <title>The genome of Folsomia candida.</title>
        <authorList>
            <person name="Faddeeva A."/>
            <person name="Derks M.F."/>
            <person name="Anvar Y."/>
            <person name="Smit S."/>
            <person name="Van Straalen N."/>
            <person name="Roelofs D."/>
        </authorList>
    </citation>
    <scope>NUCLEOTIDE SEQUENCE [LARGE SCALE GENOMIC DNA]</scope>
    <source>
        <strain evidence="9 10">VU population</strain>
        <tissue evidence="9">Whole body</tissue>
    </source>
</reference>
<keyword evidence="9" id="KW-0449">Lipoprotein</keyword>
<evidence type="ECO:0000256" key="3">
    <source>
        <dbReference type="ARBA" id="ARBA00022737"/>
    </source>
</evidence>
<evidence type="ECO:0000256" key="5">
    <source>
        <dbReference type="ARBA" id="ARBA00023136"/>
    </source>
</evidence>
<dbReference type="CDD" id="cd00112">
    <property type="entry name" value="LDLa"/>
    <property type="match status" value="3"/>
</dbReference>
<gene>
    <name evidence="9" type="ORF">Fcan01_26187</name>
</gene>
<dbReference type="InterPro" id="IPR013783">
    <property type="entry name" value="Ig-like_fold"/>
</dbReference>
<dbReference type="InterPro" id="IPR036116">
    <property type="entry name" value="FN3_sf"/>
</dbReference>
<dbReference type="InterPro" id="IPR036055">
    <property type="entry name" value="LDL_receptor-like_sf"/>
</dbReference>
<feature type="disulfide bond" evidence="7">
    <location>
        <begin position="100"/>
        <end position="115"/>
    </location>
</feature>
<keyword evidence="10" id="KW-1185">Reference proteome</keyword>
<keyword evidence="3" id="KW-0677">Repeat</keyword>
<dbReference type="Gene3D" id="2.60.40.10">
    <property type="entry name" value="Immunoglobulins"/>
    <property type="match status" value="2"/>
</dbReference>
<evidence type="ECO:0000259" key="8">
    <source>
        <dbReference type="PROSITE" id="PS50853"/>
    </source>
</evidence>
<dbReference type="PROSITE" id="PS50068">
    <property type="entry name" value="LDLRA_2"/>
    <property type="match status" value="3"/>
</dbReference>
<dbReference type="Gene3D" id="4.10.400.10">
    <property type="entry name" value="Low-density Lipoprotein Receptor"/>
    <property type="match status" value="1"/>
</dbReference>
<keyword evidence="4" id="KW-1133">Transmembrane helix</keyword>
<dbReference type="InterPro" id="IPR050685">
    <property type="entry name" value="LDLR"/>
</dbReference>
<comment type="subcellular location">
    <subcellularLocation>
        <location evidence="1">Membrane</location>
        <topology evidence="1">Single-pass membrane protein</topology>
    </subcellularLocation>
</comment>
<dbReference type="OrthoDB" id="2019384at2759"/>